<organism evidence="1 2">
    <name type="scientific">Choristoneura fumiferana</name>
    <name type="common">Spruce budworm moth</name>
    <name type="synonym">Archips fumiferana</name>
    <dbReference type="NCBI Taxonomy" id="7141"/>
    <lineage>
        <taxon>Eukaryota</taxon>
        <taxon>Metazoa</taxon>
        <taxon>Ecdysozoa</taxon>
        <taxon>Arthropoda</taxon>
        <taxon>Hexapoda</taxon>
        <taxon>Insecta</taxon>
        <taxon>Pterygota</taxon>
        <taxon>Neoptera</taxon>
        <taxon>Endopterygota</taxon>
        <taxon>Lepidoptera</taxon>
        <taxon>Glossata</taxon>
        <taxon>Ditrysia</taxon>
        <taxon>Tortricoidea</taxon>
        <taxon>Tortricidae</taxon>
        <taxon>Tortricinae</taxon>
        <taxon>Choristoneura</taxon>
    </lineage>
</organism>
<accession>A0ACC0K8K8</accession>
<dbReference type="Proteomes" id="UP001064048">
    <property type="component" value="Chromosome 24"/>
</dbReference>
<gene>
    <name evidence="1" type="ORF">MSG28_013695</name>
</gene>
<dbReference type="EMBL" id="CM046124">
    <property type="protein sequence ID" value="KAI8432735.1"/>
    <property type="molecule type" value="Genomic_DNA"/>
</dbReference>
<sequence length="420" mass="48378">MSAIYIWKLGDVALARICKKVYAKVKVVKDEHGLFHDVKVLGITCNEDGSMKATKQLCYYVETMRTKQQLWIPYTSLHLAERGRPFYGQDKVTKVSPPKAGAGPPKKRKIKEDHTLPFDVQPSKYKEPDLNATYDFRHTPLKQGKYENAFKEFVRRGKEMLFDSFYSKLEVNDDRLDYLINIDASTEDKYELIISNIVTEKEIENYLHQCWRYNFVYKQMGAKDDKEDTASSSLVRTPATIHISWCLVCGKGEKLRLCPNCPSAFHLACRREWLIKIIHRKQPPTQVQKPVTLISKILSSTRTICSVHKDKENMELCPSCMWGPKVGYDDVVWHKLGTCAWWPARVLTPGETPSCLLSRSHAPHEWPLRYYGTENHAWGCGDRMCLFLPSHTSALDTRRDVTLQQAVLDACDDYIAVYLT</sequence>
<evidence type="ECO:0000313" key="1">
    <source>
        <dbReference type="EMBL" id="KAI8432735.1"/>
    </source>
</evidence>
<reference evidence="1 2" key="1">
    <citation type="journal article" date="2022" name="Genome Biol. Evol.">
        <title>The Spruce Budworm Genome: Reconstructing the Evolutionary History of Antifreeze Proteins.</title>
        <authorList>
            <person name="Beliveau C."/>
            <person name="Gagne P."/>
            <person name="Picq S."/>
            <person name="Vernygora O."/>
            <person name="Keeling C.I."/>
            <person name="Pinkney K."/>
            <person name="Doucet D."/>
            <person name="Wen F."/>
            <person name="Johnston J.S."/>
            <person name="Maaroufi H."/>
            <person name="Boyle B."/>
            <person name="Laroche J."/>
            <person name="Dewar K."/>
            <person name="Juretic N."/>
            <person name="Blackburn G."/>
            <person name="Nisole A."/>
            <person name="Brunet B."/>
            <person name="Brandao M."/>
            <person name="Lumley L."/>
            <person name="Duan J."/>
            <person name="Quan G."/>
            <person name="Lucarotti C.J."/>
            <person name="Roe A.D."/>
            <person name="Sperling F.A.H."/>
            <person name="Levesque R.C."/>
            <person name="Cusson M."/>
        </authorList>
    </citation>
    <scope>NUCLEOTIDE SEQUENCE [LARGE SCALE GENOMIC DNA]</scope>
    <source>
        <strain evidence="1">Glfc:IPQL:Cfum</strain>
    </source>
</reference>
<protein>
    <submittedName>
        <fullName evidence="1">Uncharacterized protein</fullName>
    </submittedName>
</protein>
<comment type="caution">
    <text evidence="1">The sequence shown here is derived from an EMBL/GenBank/DDBJ whole genome shotgun (WGS) entry which is preliminary data.</text>
</comment>
<proteinExistence type="predicted"/>
<name>A0ACC0K8K8_CHOFU</name>
<keyword evidence="2" id="KW-1185">Reference proteome</keyword>
<evidence type="ECO:0000313" key="2">
    <source>
        <dbReference type="Proteomes" id="UP001064048"/>
    </source>
</evidence>